<dbReference type="CDD" id="cd18186">
    <property type="entry name" value="BTB_POZ_ZBTB_KLHL-like"/>
    <property type="match status" value="1"/>
</dbReference>
<dbReference type="OrthoDB" id="43674at2759"/>
<evidence type="ECO:0000259" key="2">
    <source>
        <dbReference type="PROSITE" id="PS50097"/>
    </source>
</evidence>
<organism evidence="3 4">
    <name type="scientific">Nitzschia inconspicua</name>
    <dbReference type="NCBI Taxonomy" id="303405"/>
    <lineage>
        <taxon>Eukaryota</taxon>
        <taxon>Sar</taxon>
        <taxon>Stramenopiles</taxon>
        <taxon>Ochrophyta</taxon>
        <taxon>Bacillariophyta</taxon>
        <taxon>Bacillariophyceae</taxon>
        <taxon>Bacillariophycidae</taxon>
        <taxon>Bacillariales</taxon>
        <taxon>Bacillariaceae</taxon>
        <taxon>Nitzschia</taxon>
    </lineage>
</organism>
<dbReference type="EMBL" id="JAGRRH010000001">
    <property type="protein sequence ID" value="KAG7374735.1"/>
    <property type="molecule type" value="Genomic_DNA"/>
</dbReference>
<sequence length="460" mass="51645">MATAVLNDVPGNLSNTTAMTNALGGELPDNNDNNNNNNNNNNIASSEEEEHQQPDLAWRRDPEESYSDWTVRVIRKQEGGDKADSTTAISAVSTAATVTTSPTTEDDDHRCCVVGTNNNRSTSHPRHHDYHVHRVYLASGPRKSEYFKTLFSTQAATMEQEHRMTELTLSETAYEAFDSFLDFVYGGEDALTMTTDSVVAIHYLADYLQVSPLLKITASFIRQNLKGSNVHIYCREALLYSVDWVVEHCIQEAAFSPQDLLSWPSTTGGEVEPTLTLTTSLSSMSSSFSPTSSEAAAVDRAVQQVMAMLPPVKQVQLLQLALSKSLDELRRFKRVPSRWKENIKDVRATHLPTLVKDTMHYPLQGSGLEFPGRVCPLFYFDQPQSDAQQQDQQHHEDSHFADRHSRLQMLQHSSYPFDNLGFGDDVLMRVRELYHAEVDSFGAPIFHRNNNNNNNNNNMG</sequence>
<dbReference type="AlphaFoldDB" id="A0A9K3M6J9"/>
<feature type="domain" description="BTB" evidence="2">
    <location>
        <begin position="130"/>
        <end position="193"/>
    </location>
</feature>
<evidence type="ECO:0000313" key="3">
    <source>
        <dbReference type="EMBL" id="KAG7374735.1"/>
    </source>
</evidence>
<name>A0A9K3M6J9_9STRA</name>
<keyword evidence="4" id="KW-1185">Reference proteome</keyword>
<reference evidence="3" key="2">
    <citation type="submission" date="2021-04" db="EMBL/GenBank/DDBJ databases">
        <authorList>
            <person name="Podell S."/>
        </authorList>
    </citation>
    <scope>NUCLEOTIDE SEQUENCE</scope>
    <source>
        <strain evidence="3">Hildebrandi</strain>
    </source>
</reference>
<feature type="compositionally biased region" description="Low complexity" evidence="1">
    <location>
        <begin position="30"/>
        <end position="42"/>
    </location>
</feature>
<dbReference type="SMART" id="SM00225">
    <property type="entry name" value="BTB"/>
    <property type="match status" value="1"/>
</dbReference>
<proteinExistence type="predicted"/>
<protein>
    <submittedName>
        <fullName evidence="3">BTB/POZ domain containing protein</fullName>
    </submittedName>
</protein>
<dbReference type="PANTHER" id="PTHR24410">
    <property type="entry name" value="HL07962P-RELATED"/>
    <property type="match status" value="1"/>
</dbReference>
<gene>
    <name evidence="3" type="ORF">IV203_013830</name>
</gene>
<dbReference type="InterPro" id="IPR000210">
    <property type="entry name" value="BTB/POZ_dom"/>
</dbReference>
<dbReference type="Pfam" id="PF00651">
    <property type="entry name" value="BTB"/>
    <property type="match status" value="1"/>
</dbReference>
<evidence type="ECO:0000313" key="4">
    <source>
        <dbReference type="Proteomes" id="UP000693970"/>
    </source>
</evidence>
<feature type="region of interest" description="Disordered" evidence="1">
    <location>
        <begin position="1"/>
        <end position="64"/>
    </location>
</feature>
<dbReference type="PANTHER" id="PTHR24410:SF23">
    <property type="entry name" value="BTB DOMAIN-CONTAINING PROTEIN-RELATED"/>
    <property type="match status" value="1"/>
</dbReference>
<dbReference type="Proteomes" id="UP000693970">
    <property type="component" value="Unassembled WGS sequence"/>
</dbReference>
<reference evidence="3" key="1">
    <citation type="journal article" date="2021" name="Sci. Rep.">
        <title>Diploid genomic architecture of Nitzschia inconspicua, an elite biomass production diatom.</title>
        <authorList>
            <person name="Oliver A."/>
            <person name="Podell S."/>
            <person name="Pinowska A."/>
            <person name="Traller J.C."/>
            <person name="Smith S.R."/>
            <person name="McClure R."/>
            <person name="Beliaev A."/>
            <person name="Bohutskyi P."/>
            <person name="Hill E.A."/>
            <person name="Rabines A."/>
            <person name="Zheng H."/>
            <person name="Allen L.Z."/>
            <person name="Kuo A."/>
            <person name="Grigoriev I.V."/>
            <person name="Allen A.E."/>
            <person name="Hazlebeck D."/>
            <person name="Allen E.E."/>
        </authorList>
    </citation>
    <scope>NUCLEOTIDE SEQUENCE</scope>
    <source>
        <strain evidence="3">Hildebrandi</strain>
    </source>
</reference>
<feature type="compositionally biased region" description="Basic and acidic residues" evidence="1">
    <location>
        <begin position="51"/>
        <end position="63"/>
    </location>
</feature>
<accession>A0A9K3M6J9</accession>
<evidence type="ECO:0000256" key="1">
    <source>
        <dbReference type="SAM" id="MobiDB-lite"/>
    </source>
</evidence>
<comment type="caution">
    <text evidence="3">The sequence shown here is derived from an EMBL/GenBank/DDBJ whole genome shotgun (WGS) entry which is preliminary data.</text>
</comment>
<dbReference type="PROSITE" id="PS50097">
    <property type="entry name" value="BTB"/>
    <property type="match status" value="1"/>
</dbReference>
<dbReference type="InterPro" id="IPR051481">
    <property type="entry name" value="BTB-POZ/Galectin-3-binding"/>
</dbReference>